<proteinExistence type="inferred from homology"/>
<comment type="caution">
    <text evidence="16">The sequence shown here is derived from an EMBL/GenBank/DDBJ whole genome shotgun (WGS) entry which is preliminary data.</text>
</comment>
<dbReference type="PIRSF" id="PIRSF039102">
    <property type="entry name" value="Ddl/VanB"/>
    <property type="match status" value="1"/>
</dbReference>
<dbReference type="SUPFAM" id="SSF52440">
    <property type="entry name" value="PreATP-grasp domain"/>
    <property type="match status" value="1"/>
</dbReference>
<evidence type="ECO:0000313" key="17">
    <source>
        <dbReference type="Proteomes" id="UP000664857"/>
    </source>
</evidence>
<comment type="function">
    <text evidence="13">Cell wall formation.</text>
</comment>
<evidence type="ECO:0000256" key="8">
    <source>
        <dbReference type="ARBA" id="ARBA00022842"/>
    </source>
</evidence>
<evidence type="ECO:0000256" key="10">
    <source>
        <dbReference type="ARBA" id="ARBA00022984"/>
    </source>
</evidence>
<dbReference type="NCBIfam" id="TIGR01205">
    <property type="entry name" value="D_ala_D_alaTIGR"/>
    <property type="match status" value="1"/>
</dbReference>
<keyword evidence="6 14" id="KW-0547">Nucleotide-binding</keyword>
<organism evidence="16 17">
    <name type="scientific">Candidatus Vagococcus giribetii</name>
    <dbReference type="NCBI Taxonomy" id="2230876"/>
    <lineage>
        <taxon>Bacteria</taxon>
        <taxon>Bacillati</taxon>
        <taxon>Bacillota</taxon>
        <taxon>Bacilli</taxon>
        <taxon>Lactobacillales</taxon>
        <taxon>Enterococcaceae</taxon>
        <taxon>Vagococcus</taxon>
    </lineage>
</organism>
<comment type="similarity">
    <text evidence="3 13">Belongs to the D-alanine--D-alanine ligase family.</text>
</comment>
<comment type="cofactor">
    <cofactor evidence="2">
        <name>Mg(2+)</name>
        <dbReference type="ChEBI" id="CHEBI:18420"/>
    </cofactor>
</comment>
<dbReference type="Gene3D" id="3.30.1490.20">
    <property type="entry name" value="ATP-grasp fold, A domain"/>
    <property type="match status" value="1"/>
</dbReference>
<comment type="pathway">
    <text evidence="13">Cell wall biogenesis; peptidoglycan biosynthesis.</text>
</comment>
<keyword evidence="11" id="KW-0464">Manganese</keyword>
<dbReference type="EC" id="6.3.2.4" evidence="13"/>
<dbReference type="InterPro" id="IPR000291">
    <property type="entry name" value="D-Ala_lig_Van_CS"/>
</dbReference>
<dbReference type="PROSITE" id="PS50975">
    <property type="entry name" value="ATP_GRASP"/>
    <property type="match status" value="1"/>
</dbReference>
<dbReference type="InterPro" id="IPR005905">
    <property type="entry name" value="D_ala_D_ala"/>
</dbReference>
<keyword evidence="7 14" id="KW-0067">ATP-binding</keyword>
<dbReference type="Gene3D" id="3.40.50.20">
    <property type="match status" value="1"/>
</dbReference>
<keyword evidence="8" id="KW-0460">Magnesium</keyword>
<dbReference type="InterPro" id="IPR011761">
    <property type="entry name" value="ATP-grasp"/>
</dbReference>
<keyword evidence="17" id="KW-1185">Reference proteome</keyword>
<evidence type="ECO:0000256" key="5">
    <source>
        <dbReference type="ARBA" id="ARBA00022723"/>
    </source>
</evidence>
<dbReference type="Pfam" id="PF07478">
    <property type="entry name" value="Dala_Dala_lig_C"/>
    <property type="match status" value="1"/>
</dbReference>
<dbReference type="EMBL" id="JAFLVX010000004">
    <property type="protein sequence ID" value="MBO0475617.1"/>
    <property type="molecule type" value="Genomic_DNA"/>
</dbReference>
<keyword evidence="10 13" id="KW-0573">Peptidoglycan synthesis</keyword>
<evidence type="ECO:0000256" key="9">
    <source>
        <dbReference type="ARBA" id="ARBA00022960"/>
    </source>
</evidence>
<comment type="subcellular location">
    <subcellularLocation>
        <location evidence="13">Cytoplasm</location>
    </subcellularLocation>
</comment>
<dbReference type="InterPro" id="IPR016185">
    <property type="entry name" value="PreATP-grasp_dom_sf"/>
</dbReference>
<dbReference type="PANTHER" id="PTHR23132">
    <property type="entry name" value="D-ALANINE--D-ALANINE LIGASE"/>
    <property type="match status" value="1"/>
</dbReference>
<dbReference type="PROSITE" id="PS00844">
    <property type="entry name" value="DALA_DALA_LIGASE_2"/>
    <property type="match status" value="1"/>
</dbReference>
<dbReference type="InterPro" id="IPR058167">
    <property type="entry name" value="VanC1/2"/>
</dbReference>
<dbReference type="SUPFAM" id="SSF56059">
    <property type="entry name" value="Glutathione synthetase ATP-binding domain-like"/>
    <property type="match status" value="1"/>
</dbReference>
<dbReference type="Gene3D" id="3.30.470.20">
    <property type="entry name" value="ATP-grasp fold, B domain"/>
    <property type="match status" value="1"/>
</dbReference>
<dbReference type="PANTHER" id="PTHR23132:SF25">
    <property type="entry name" value="D-ALANINE--D-ALANINE LIGASE A"/>
    <property type="match status" value="1"/>
</dbReference>
<evidence type="ECO:0000256" key="13">
    <source>
        <dbReference type="HAMAP-Rule" id="MF_00047"/>
    </source>
</evidence>
<dbReference type="HAMAP" id="MF_00047">
    <property type="entry name" value="Dala_Dala_lig"/>
    <property type="match status" value="1"/>
</dbReference>
<evidence type="ECO:0000256" key="6">
    <source>
        <dbReference type="ARBA" id="ARBA00022741"/>
    </source>
</evidence>
<accession>A0ABS3HPE3</accession>
<gene>
    <name evidence="16" type="primary">vanC</name>
    <name evidence="13" type="synonym">ddl</name>
    <name evidence="16" type="ORF">DOK76_00960</name>
</gene>
<name>A0ABS3HPE3_9ENTE</name>
<dbReference type="PROSITE" id="PS00843">
    <property type="entry name" value="DALA_DALA_LIGASE_1"/>
    <property type="match status" value="1"/>
</dbReference>
<evidence type="ECO:0000256" key="1">
    <source>
        <dbReference type="ARBA" id="ARBA00001936"/>
    </source>
</evidence>
<feature type="domain" description="ATP-grasp" evidence="15">
    <location>
        <begin position="137"/>
        <end position="339"/>
    </location>
</feature>
<dbReference type="Proteomes" id="UP000664857">
    <property type="component" value="Unassembled WGS sequence"/>
</dbReference>
<dbReference type="InterPro" id="IPR011095">
    <property type="entry name" value="Dala_Dala_lig_C"/>
</dbReference>
<comment type="cofactor">
    <cofactor evidence="1">
        <name>Mn(2+)</name>
        <dbReference type="ChEBI" id="CHEBI:29035"/>
    </cofactor>
</comment>
<reference evidence="16 17" key="1">
    <citation type="submission" date="2021-03" db="EMBL/GenBank/DDBJ databases">
        <title>Enterococcal diversity collection.</title>
        <authorList>
            <person name="Gilmore M.S."/>
            <person name="Schwartzman J."/>
            <person name="Van Tyne D."/>
            <person name="Martin M."/>
            <person name="Earl A.M."/>
            <person name="Manson A.L."/>
            <person name="Straub T."/>
            <person name="Salamzade R."/>
            <person name="Saavedra J."/>
            <person name="Lebreton F."/>
            <person name="Prichula J."/>
            <person name="Schaufler K."/>
            <person name="Gaca A."/>
            <person name="Sgardioli B."/>
            <person name="Wagenaar J."/>
            <person name="Strong T."/>
        </authorList>
    </citation>
    <scope>NUCLEOTIDE SEQUENCE [LARGE SCALE GENOMIC DNA]</scope>
    <source>
        <strain evidence="16 17">DIV0080</strain>
    </source>
</reference>
<evidence type="ECO:0000259" key="15">
    <source>
        <dbReference type="PROSITE" id="PS50975"/>
    </source>
</evidence>
<evidence type="ECO:0000256" key="12">
    <source>
        <dbReference type="ARBA" id="ARBA00023316"/>
    </source>
</evidence>
<sequence length="354" mass="39164">MKKIGVVFGGTSAEYEVSLKSTAGVLRSLEELAYEVVMIGVTQKGEWLLYQESIDLIEADTWHLEASCVPLQLDVTGRGFFDLTRNCFIQVDVIFPVLHGGDGENGVLQGVFELMKIPFVGCGVTASAIGMNKMMLHQFAKSLGIKSTPSLLVHKGDVDNLEIQLFIETHGFPIFVKPNEAGSSKGITQATNKEELVTGITEAFLYDHQVILQKNVQGVEIGCSVLGNETLTIGACDQINLAQGFFDYEEKYQLITAEIQVPASIDFKTERQIKEQAEILYRGLGCRGLSRIDFFVTDTNEILLNEINTMPGFTSHSRFPMMMKEVGLDYTEIIQTLIELGVESYEHSLLALSE</sequence>
<keyword evidence="9 13" id="KW-0133">Cell shape</keyword>
<keyword evidence="12 13" id="KW-0961">Cell wall biogenesis/degradation</keyword>
<keyword evidence="4 13" id="KW-0436">Ligase</keyword>
<evidence type="ECO:0000256" key="14">
    <source>
        <dbReference type="PROSITE-ProRule" id="PRU00409"/>
    </source>
</evidence>
<evidence type="ECO:0000256" key="7">
    <source>
        <dbReference type="ARBA" id="ARBA00022840"/>
    </source>
</evidence>
<dbReference type="NCBIfam" id="NF000207">
    <property type="entry name" value="D_ala_D_ser"/>
    <property type="match status" value="1"/>
</dbReference>
<dbReference type="GO" id="GO:0160222">
    <property type="term" value="F:D-alanine-D-serine ligase activity"/>
    <property type="evidence" value="ECO:0007669"/>
    <property type="project" value="UniProtKB-EC"/>
</dbReference>
<keyword evidence="13" id="KW-0963">Cytoplasm</keyword>
<evidence type="ECO:0000256" key="4">
    <source>
        <dbReference type="ARBA" id="ARBA00022598"/>
    </source>
</evidence>
<dbReference type="Pfam" id="PF01820">
    <property type="entry name" value="Dala_Dala_lig_N"/>
    <property type="match status" value="1"/>
</dbReference>
<evidence type="ECO:0000256" key="3">
    <source>
        <dbReference type="ARBA" id="ARBA00010871"/>
    </source>
</evidence>
<dbReference type="InterPro" id="IPR013815">
    <property type="entry name" value="ATP_grasp_subdomain_1"/>
</dbReference>
<dbReference type="RefSeq" id="WP_206964294.1">
    <property type="nucleotide sequence ID" value="NZ_JAFLVX010000004.1"/>
</dbReference>
<protein>
    <recommendedName>
        <fullName evidence="13">D-alanine--D-alanine ligase</fullName>
        <ecNumber evidence="13">6.3.2.4</ecNumber>
    </recommendedName>
    <alternativeName>
        <fullName evidence="13">D-Ala-D-Ala ligase</fullName>
    </alternativeName>
    <alternativeName>
        <fullName evidence="13">D-alanylalanine synthetase</fullName>
    </alternativeName>
</protein>
<evidence type="ECO:0000256" key="11">
    <source>
        <dbReference type="ARBA" id="ARBA00023211"/>
    </source>
</evidence>
<keyword evidence="5" id="KW-0479">Metal-binding</keyword>
<dbReference type="NCBIfam" id="NF002528">
    <property type="entry name" value="PRK01966.1-4"/>
    <property type="match status" value="1"/>
</dbReference>
<evidence type="ECO:0000256" key="2">
    <source>
        <dbReference type="ARBA" id="ARBA00001946"/>
    </source>
</evidence>
<dbReference type="InterPro" id="IPR011127">
    <property type="entry name" value="Dala_Dala_lig_N"/>
</dbReference>
<evidence type="ECO:0000313" key="16">
    <source>
        <dbReference type="EMBL" id="MBO0475617.1"/>
    </source>
</evidence>
<comment type="catalytic activity">
    <reaction evidence="13">
        <text>2 D-alanine + ATP = D-alanyl-D-alanine + ADP + phosphate + H(+)</text>
        <dbReference type="Rhea" id="RHEA:11224"/>
        <dbReference type="ChEBI" id="CHEBI:15378"/>
        <dbReference type="ChEBI" id="CHEBI:30616"/>
        <dbReference type="ChEBI" id="CHEBI:43474"/>
        <dbReference type="ChEBI" id="CHEBI:57416"/>
        <dbReference type="ChEBI" id="CHEBI:57822"/>
        <dbReference type="ChEBI" id="CHEBI:456216"/>
        <dbReference type="EC" id="6.3.2.4"/>
    </reaction>
</comment>